<feature type="region of interest" description="Disordered" evidence="1">
    <location>
        <begin position="1"/>
        <end position="20"/>
    </location>
</feature>
<name>A0A6J6RD90_9ZZZZ</name>
<organism evidence="2">
    <name type="scientific">freshwater metagenome</name>
    <dbReference type="NCBI Taxonomy" id="449393"/>
    <lineage>
        <taxon>unclassified sequences</taxon>
        <taxon>metagenomes</taxon>
        <taxon>ecological metagenomes</taxon>
    </lineage>
</organism>
<dbReference type="EMBL" id="CAEZXY010000090">
    <property type="protein sequence ID" value="CAB4718905.1"/>
    <property type="molecule type" value="Genomic_DNA"/>
</dbReference>
<feature type="compositionally biased region" description="Polar residues" evidence="1">
    <location>
        <begin position="1"/>
        <end position="11"/>
    </location>
</feature>
<evidence type="ECO:0000256" key="1">
    <source>
        <dbReference type="SAM" id="MobiDB-lite"/>
    </source>
</evidence>
<sequence length="167" mass="18295">MSRSNSWNKKSSAAPGTPLALRSRRSALKNSMTSTPTSSCFPAIRRSCALKPSLRFLRRTRAPMLRAPCSRRECLIPLATDGSSAVEMTESTAWSNKQMLRKHSSPLPRSIRRFIVSGPVSLVQPCAGLPRRTPKASTTSPMLSKCLHPPGTGSLRLLLKMLWIPPA</sequence>
<evidence type="ECO:0000313" key="2">
    <source>
        <dbReference type="EMBL" id="CAB4718905.1"/>
    </source>
</evidence>
<accession>A0A6J6RD90</accession>
<protein>
    <submittedName>
        <fullName evidence="2">Unannotated protein</fullName>
    </submittedName>
</protein>
<reference evidence="2" key="1">
    <citation type="submission" date="2020-05" db="EMBL/GenBank/DDBJ databases">
        <authorList>
            <person name="Chiriac C."/>
            <person name="Salcher M."/>
            <person name="Ghai R."/>
            <person name="Kavagutti S V."/>
        </authorList>
    </citation>
    <scope>NUCLEOTIDE SEQUENCE</scope>
</reference>
<gene>
    <name evidence="2" type="ORF">UFOPK2624_01562</name>
</gene>
<proteinExistence type="predicted"/>
<dbReference type="AlphaFoldDB" id="A0A6J6RD90"/>